<keyword evidence="3" id="KW-1185">Reference proteome</keyword>
<evidence type="ECO:0000256" key="1">
    <source>
        <dbReference type="SAM" id="MobiDB-lite"/>
    </source>
</evidence>
<organism evidence="2 3">
    <name type="scientific">Acer negundo</name>
    <name type="common">Box elder</name>
    <dbReference type="NCBI Taxonomy" id="4023"/>
    <lineage>
        <taxon>Eukaryota</taxon>
        <taxon>Viridiplantae</taxon>
        <taxon>Streptophyta</taxon>
        <taxon>Embryophyta</taxon>
        <taxon>Tracheophyta</taxon>
        <taxon>Spermatophyta</taxon>
        <taxon>Magnoliopsida</taxon>
        <taxon>eudicotyledons</taxon>
        <taxon>Gunneridae</taxon>
        <taxon>Pentapetalae</taxon>
        <taxon>rosids</taxon>
        <taxon>malvids</taxon>
        <taxon>Sapindales</taxon>
        <taxon>Sapindaceae</taxon>
        <taxon>Hippocastanoideae</taxon>
        <taxon>Acereae</taxon>
        <taxon>Acer</taxon>
    </lineage>
</organism>
<name>A0AAD5IQU8_ACENE</name>
<feature type="region of interest" description="Disordered" evidence="1">
    <location>
        <begin position="256"/>
        <end position="275"/>
    </location>
</feature>
<protein>
    <submittedName>
        <fullName evidence="2">Uncharacterized protein</fullName>
    </submittedName>
</protein>
<feature type="region of interest" description="Disordered" evidence="1">
    <location>
        <begin position="216"/>
        <end position="239"/>
    </location>
</feature>
<gene>
    <name evidence="2" type="ORF">LWI28_012055</name>
</gene>
<dbReference type="AlphaFoldDB" id="A0AAD5IQU8"/>
<accession>A0AAD5IQU8</accession>
<dbReference type="Proteomes" id="UP001064489">
    <property type="component" value="Chromosome 8"/>
</dbReference>
<dbReference type="EMBL" id="JAJSOW010000103">
    <property type="protein sequence ID" value="KAI9174105.1"/>
    <property type="molecule type" value="Genomic_DNA"/>
</dbReference>
<feature type="compositionally biased region" description="Polar residues" evidence="1">
    <location>
        <begin position="260"/>
        <end position="269"/>
    </location>
</feature>
<proteinExistence type="predicted"/>
<evidence type="ECO:0000313" key="3">
    <source>
        <dbReference type="Proteomes" id="UP001064489"/>
    </source>
</evidence>
<sequence>MVVNHPVFNSCVAASNNKKTSESANLENSPFFFSRTGNILYGRGCYFLACIKHNETFAGCYCSCYIKGDSTACLGINCCHSKIPFFLQLFTAASVDSATKDININKECKLVFVVQEEWLIQKKWNPGNSTNIVPVVLDWGVPKSSFHLPNITTSTSSCKDFANSTSTDANTSSSSTSTTAWNSVVHQCTCNQGFQGNPYLVEGCQDKCNTHPLESMAPPLPNHVEKSSAFSTEHEGPDSFSTIELRLSSSCMDSGKLIPASSSTGQQTTPRDHSF</sequence>
<dbReference type="PANTHER" id="PTHR33491">
    <property type="entry name" value="OSJNBA0016N04.9 PROTEIN"/>
    <property type="match status" value="1"/>
</dbReference>
<reference evidence="2" key="2">
    <citation type="submission" date="2023-02" db="EMBL/GenBank/DDBJ databases">
        <authorList>
            <person name="Swenson N.G."/>
            <person name="Wegrzyn J.L."/>
            <person name="Mcevoy S.L."/>
        </authorList>
    </citation>
    <scope>NUCLEOTIDE SEQUENCE</scope>
    <source>
        <strain evidence="2">91603</strain>
        <tissue evidence="2">Leaf</tissue>
    </source>
</reference>
<comment type="caution">
    <text evidence="2">The sequence shown here is derived from an EMBL/GenBank/DDBJ whole genome shotgun (WGS) entry which is preliminary data.</text>
</comment>
<reference evidence="2" key="1">
    <citation type="journal article" date="2022" name="Plant J.">
        <title>Strategies of tolerance reflected in two North American maple genomes.</title>
        <authorList>
            <person name="McEvoy S.L."/>
            <person name="Sezen U.U."/>
            <person name="Trouern-Trend A."/>
            <person name="McMahon S.M."/>
            <person name="Schaberg P.G."/>
            <person name="Yang J."/>
            <person name="Wegrzyn J.L."/>
            <person name="Swenson N.G."/>
        </authorList>
    </citation>
    <scope>NUCLEOTIDE SEQUENCE</scope>
    <source>
        <strain evidence="2">91603</strain>
    </source>
</reference>
<evidence type="ECO:0000313" key="2">
    <source>
        <dbReference type="EMBL" id="KAI9174105.1"/>
    </source>
</evidence>